<protein>
    <recommendedName>
        <fullName evidence="1">PilZ domain-containing protein</fullName>
    </recommendedName>
</protein>
<dbReference type="EMBL" id="AP024563">
    <property type="protein sequence ID" value="BCU05473.1"/>
    <property type="molecule type" value="Genomic_DNA"/>
</dbReference>
<feature type="domain" description="PilZ" evidence="1">
    <location>
        <begin position="13"/>
        <end position="114"/>
    </location>
</feature>
<dbReference type="Proteomes" id="UP000680679">
    <property type="component" value="Chromosome"/>
</dbReference>
<gene>
    <name evidence="2" type="ORF">Atep_01500</name>
</gene>
<proteinExistence type="predicted"/>
<dbReference type="RefSeq" id="WP_213379602.1">
    <property type="nucleotide sequence ID" value="NZ_AP024563.1"/>
</dbReference>
<dbReference type="Gene3D" id="2.40.10.220">
    <property type="entry name" value="predicted glycosyltransferase like domains"/>
    <property type="match status" value="1"/>
</dbReference>
<evidence type="ECO:0000313" key="3">
    <source>
        <dbReference type="Proteomes" id="UP000680679"/>
    </source>
</evidence>
<dbReference type="InterPro" id="IPR009875">
    <property type="entry name" value="PilZ_domain"/>
</dbReference>
<sequence length="246" mass="27472">MPQPASPPNPSPEKRLQRRVGIEVPIQVYLPGSDAAIAARYQDLSWGGASFVTSDLGIRHGQRVIMRFPWTNGQTFAIEADVVRCEPLEPTAQRVAVRFATVGHQDDRRLAKLIELLSPNSHEASNVATAPTMPMLELVLHDPEEMCDKLSQIAEGSLCITAFGTYRVGQSLLLLIEHVDDFPGLRLRTRVKSQCVSDPGDSDRPCLVTLDLEFEHPLDELRKLARLSMRFRSKKARFIGPYYPDA</sequence>
<evidence type="ECO:0000313" key="2">
    <source>
        <dbReference type="EMBL" id="BCU05473.1"/>
    </source>
</evidence>
<evidence type="ECO:0000259" key="1">
    <source>
        <dbReference type="Pfam" id="PF07238"/>
    </source>
</evidence>
<reference evidence="2 3" key="1">
    <citation type="submission" date="2021-04" db="EMBL/GenBank/DDBJ databases">
        <title>Complete genome sequencing of Allochromatium tepidum strain NZ.</title>
        <authorList>
            <person name="Tsukatani Y."/>
            <person name="Mori H."/>
        </authorList>
    </citation>
    <scope>NUCLEOTIDE SEQUENCE [LARGE SCALE GENOMIC DNA]</scope>
    <source>
        <strain evidence="2 3">NZ</strain>
    </source>
</reference>
<dbReference type="Pfam" id="PF07238">
    <property type="entry name" value="PilZ"/>
    <property type="match status" value="1"/>
</dbReference>
<dbReference type="SUPFAM" id="SSF141371">
    <property type="entry name" value="PilZ domain-like"/>
    <property type="match status" value="1"/>
</dbReference>
<accession>A0ABM7QIA4</accession>
<keyword evidence="3" id="KW-1185">Reference proteome</keyword>
<organism evidence="2 3">
    <name type="scientific">Allochromatium tepidum</name>
    <dbReference type="NCBI Taxonomy" id="553982"/>
    <lineage>
        <taxon>Bacteria</taxon>
        <taxon>Pseudomonadati</taxon>
        <taxon>Pseudomonadota</taxon>
        <taxon>Gammaproteobacteria</taxon>
        <taxon>Chromatiales</taxon>
        <taxon>Chromatiaceae</taxon>
        <taxon>Allochromatium</taxon>
    </lineage>
</organism>
<name>A0ABM7QIA4_9GAMM</name>